<comment type="caution">
    <text evidence="2">The sequence shown here is derived from an EMBL/GenBank/DDBJ whole genome shotgun (WGS) entry which is preliminary data.</text>
</comment>
<evidence type="ECO:0000313" key="3">
    <source>
        <dbReference type="Proteomes" id="UP001146793"/>
    </source>
</evidence>
<evidence type="ECO:0000313" key="2">
    <source>
        <dbReference type="EMBL" id="KAJ3432067.1"/>
    </source>
</evidence>
<reference evidence="2" key="1">
    <citation type="submission" date="2022-08" db="EMBL/GenBank/DDBJ databases">
        <title>Novel sulphate-reducing endosymbionts in the free-living metamonad Anaeramoeba.</title>
        <authorList>
            <person name="Jerlstrom-Hultqvist J."/>
            <person name="Cepicka I."/>
            <person name="Gallot-Lavallee L."/>
            <person name="Salas-Leiva D."/>
            <person name="Curtis B.A."/>
            <person name="Zahonova K."/>
            <person name="Pipaliya S."/>
            <person name="Dacks J."/>
            <person name="Roger A.J."/>
        </authorList>
    </citation>
    <scope>NUCLEOTIDE SEQUENCE</scope>
    <source>
        <strain evidence="2">Busselton2</strain>
    </source>
</reference>
<feature type="compositionally biased region" description="Polar residues" evidence="1">
    <location>
        <begin position="118"/>
        <end position="135"/>
    </location>
</feature>
<feature type="compositionally biased region" description="Basic and acidic residues" evidence="1">
    <location>
        <begin position="316"/>
        <end position="325"/>
    </location>
</feature>
<proteinExistence type="predicted"/>
<name>A0AAV7YTK8_9EUKA</name>
<evidence type="ECO:0000256" key="1">
    <source>
        <dbReference type="SAM" id="MobiDB-lite"/>
    </source>
</evidence>
<feature type="compositionally biased region" description="Basic and acidic residues" evidence="1">
    <location>
        <begin position="81"/>
        <end position="100"/>
    </location>
</feature>
<sequence length="405" mass="48135">MSKNRNNGSYRKSSSRRINSTRKLETNDQYSISPVTNSPKSKPLPIFMISSSRRNEMRSPSRRRSSNKKQNFGKQRNIRGNQERYYGEEKTSFGQRHHDSNKKDFFEFSNISQYELNEFSSPKRQSNKLKQSQFGTKKKQKKEQGLFYLEDEEPLYDSNDDNVEDNDSDYEKFSQKKIKRNYKQKKKFNNNLQDPNLTIEGSNEVEEEEKEIDFSHWVTLVGINNTRQQKDVFNDLERNGFNISSFQSSANENFIHVELQRQKKAQELIKRAWFPLYDDILIAVIPFIGKRSEYYRKRLMKSQSQNSNSTKKIGKRNGENSKYDFLKNIQNEEESEEDENDDYDEEEYSDEYGFEDDEEDQELDQQIPIETNKKKSYFSDQKTQDISPQKNDSVLSKITNFFWGN</sequence>
<feature type="compositionally biased region" description="Polar residues" evidence="1">
    <location>
        <begin position="27"/>
        <end position="40"/>
    </location>
</feature>
<feature type="compositionally biased region" description="Polar residues" evidence="1">
    <location>
        <begin position="68"/>
        <end position="80"/>
    </location>
</feature>
<protein>
    <submittedName>
        <fullName evidence="2">Uncharacterized protein</fullName>
    </submittedName>
</protein>
<feature type="compositionally biased region" description="Polar residues" evidence="1">
    <location>
        <begin position="1"/>
        <end position="18"/>
    </location>
</feature>
<feature type="region of interest" description="Disordered" evidence="1">
    <location>
        <begin position="1"/>
        <end position="100"/>
    </location>
</feature>
<dbReference type="EMBL" id="JANTQA010000047">
    <property type="protein sequence ID" value="KAJ3432067.1"/>
    <property type="molecule type" value="Genomic_DNA"/>
</dbReference>
<organism evidence="2 3">
    <name type="scientific">Anaeramoeba flamelloides</name>
    <dbReference type="NCBI Taxonomy" id="1746091"/>
    <lineage>
        <taxon>Eukaryota</taxon>
        <taxon>Metamonada</taxon>
        <taxon>Anaeramoebidae</taxon>
        <taxon>Anaeramoeba</taxon>
    </lineage>
</organism>
<gene>
    <name evidence="2" type="ORF">M0812_20997</name>
</gene>
<feature type="compositionally biased region" description="Polar residues" evidence="1">
    <location>
        <begin position="378"/>
        <end position="391"/>
    </location>
</feature>
<dbReference type="AlphaFoldDB" id="A0AAV7YTK8"/>
<dbReference type="Proteomes" id="UP001146793">
    <property type="component" value="Unassembled WGS sequence"/>
</dbReference>
<feature type="compositionally biased region" description="Acidic residues" evidence="1">
    <location>
        <begin position="149"/>
        <end position="168"/>
    </location>
</feature>
<feature type="region of interest" description="Disordered" evidence="1">
    <location>
        <begin position="118"/>
        <end position="172"/>
    </location>
</feature>
<feature type="compositionally biased region" description="Acidic residues" evidence="1">
    <location>
        <begin position="331"/>
        <end position="363"/>
    </location>
</feature>
<accession>A0AAV7YTK8</accession>
<feature type="region of interest" description="Disordered" evidence="1">
    <location>
        <begin position="300"/>
        <end position="391"/>
    </location>
</feature>